<sequence length="579" mass="63436">MKAFLNGLLLAFFLALGVLPASAQERVLNFHSDIVVEADGTLDVTETIEVRAEGRNIRRGIYRDFPTRYRDRRGDRVVVGFEVVSVTRDGKPEPWFTEDRANGIRINTGDDSFLPTPLTTTYRIRYRTNRQLGFFEQHDELYWNVTGTGWMFDIASASARVHLPKPVPASQLQLDVYTGPQGSRAQLAQAEVTEPGVVRFATTQPLGVREGLTIVVGFPKNLVEEPSAGQTVIWFLTDNRAQLLLIIGLLAVFGYYFHHWRREGRDPQTGPVFARYFPPEDFSPGGLRYLAKARYDDRCFAADLVHLSVKGLVAIHRDKKWHSDNWRLQKLSDANDVELAPAERALFSRLFVDADELALEQANHTILGEAKRQHQRALKQRFKPRYFVDNVGITVKGALASVALGAVAFWLVGNLASLTFWALLSVVILLNGVFANLMRRPTREGRKLLDHIEGLKLYLSVASGDEIAGLEHRNADEPPLNAERYESLLPFALALGVEEAWTGQFIKAVGMEAATNAARAMHWYHGPLGRGGLASLGSDLGKSLSSQIASSSVAPGTSSGGGGGGFSGGGGGGGGGGGR</sequence>
<protein>
    <submittedName>
        <fullName evidence="6">Putative membrane protein</fullName>
    </submittedName>
</protein>
<keyword evidence="2" id="KW-0472">Membrane</keyword>
<evidence type="ECO:0000313" key="7">
    <source>
        <dbReference type="Proteomes" id="UP000273643"/>
    </source>
</evidence>
<accession>A0A3N1NSG2</accession>
<organism evidence="6 7">
    <name type="scientific">Marinimicrobium koreense</name>
    <dbReference type="NCBI Taxonomy" id="306545"/>
    <lineage>
        <taxon>Bacteria</taxon>
        <taxon>Pseudomonadati</taxon>
        <taxon>Pseudomonadota</taxon>
        <taxon>Gammaproteobacteria</taxon>
        <taxon>Cellvibrionales</taxon>
        <taxon>Cellvibrionaceae</taxon>
        <taxon>Marinimicrobium</taxon>
    </lineage>
</organism>
<evidence type="ECO:0000256" key="1">
    <source>
        <dbReference type="SAM" id="MobiDB-lite"/>
    </source>
</evidence>
<feature type="transmembrane region" description="Helical" evidence="2">
    <location>
        <begin position="241"/>
        <end position="258"/>
    </location>
</feature>
<keyword evidence="3" id="KW-0732">Signal</keyword>
<dbReference type="RefSeq" id="WP_123639004.1">
    <property type="nucleotide sequence ID" value="NZ_RJUK01000002.1"/>
</dbReference>
<dbReference type="Pfam" id="PF09972">
    <property type="entry name" value="DUF2207"/>
    <property type="match status" value="1"/>
</dbReference>
<dbReference type="EMBL" id="RJUK01000002">
    <property type="protein sequence ID" value="ROQ18361.1"/>
    <property type="molecule type" value="Genomic_DNA"/>
</dbReference>
<gene>
    <name evidence="6" type="ORF">EDC38_2585</name>
</gene>
<feature type="domain" description="Predicted membrane protein YciQ-like C-terminal" evidence="5">
    <location>
        <begin position="275"/>
        <end position="505"/>
    </location>
</feature>
<dbReference type="AlphaFoldDB" id="A0A3N1NSG2"/>
<comment type="caution">
    <text evidence="6">The sequence shown here is derived from an EMBL/GenBank/DDBJ whole genome shotgun (WGS) entry which is preliminary data.</text>
</comment>
<dbReference type="Pfam" id="PF20990">
    <property type="entry name" value="DUF2207_C"/>
    <property type="match status" value="1"/>
</dbReference>
<feature type="signal peptide" evidence="3">
    <location>
        <begin position="1"/>
        <end position="23"/>
    </location>
</feature>
<dbReference type="InterPro" id="IPR048389">
    <property type="entry name" value="YciQ-like_C"/>
</dbReference>
<proteinExistence type="predicted"/>
<feature type="compositionally biased region" description="Gly residues" evidence="1">
    <location>
        <begin position="558"/>
        <end position="579"/>
    </location>
</feature>
<feature type="chain" id="PRO_5018054159" evidence="3">
    <location>
        <begin position="24"/>
        <end position="579"/>
    </location>
</feature>
<dbReference type="Proteomes" id="UP000273643">
    <property type="component" value="Unassembled WGS sequence"/>
</dbReference>
<name>A0A3N1NSG2_9GAMM</name>
<evidence type="ECO:0000259" key="5">
    <source>
        <dbReference type="Pfam" id="PF20990"/>
    </source>
</evidence>
<evidence type="ECO:0000313" key="6">
    <source>
        <dbReference type="EMBL" id="ROQ18361.1"/>
    </source>
</evidence>
<feature type="transmembrane region" description="Helical" evidence="2">
    <location>
        <begin position="418"/>
        <end position="438"/>
    </location>
</feature>
<keyword evidence="7" id="KW-1185">Reference proteome</keyword>
<evidence type="ECO:0000256" key="3">
    <source>
        <dbReference type="SAM" id="SignalP"/>
    </source>
</evidence>
<reference evidence="6 7" key="1">
    <citation type="submission" date="2018-11" db="EMBL/GenBank/DDBJ databases">
        <title>Genomic Encyclopedia of Type Strains, Phase IV (KMG-IV): sequencing the most valuable type-strain genomes for metagenomic binning, comparative biology and taxonomic classification.</title>
        <authorList>
            <person name="Goeker M."/>
        </authorList>
    </citation>
    <scope>NUCLEOTIDE SEQUENCE [LARGE SCALE GENOMIC DNA]</scope>
    <source>
        <strain evidence="6 7">DSM 16974</strain>
    </source>
</reference>
<dbReference type="OrthoDB" id="9767603at2"/>
<evidence type="ECO:0000256" key="2">
    <source>
        <dbReference type="SAM" id="Phobius"/>
    </source>
</evidence>
<evidence type="ECO:0000259" key="4">
    <source>
        <dbReference type="Pfam" id="PF09972"/>
    </source>
</evidence>
<feature type="transmembrane region" description="Helical" evidence="2">
    <location>
        <begin position="386"/>
        <end position="412"/>
    </location>
</feature>
<keyword evidence="2" id="KW-0812">Transmembrane</keyword>
<dbReference type="InterPro" id="IPR018702">
    <property type="entry name" value="DUF2207"/>
</dbReference>
<feature type="region of interest" description="Disordered" evidence="1">
    <location>
        <begin position="549"/>
        <end position="579"/>
    </location>
</feature>
<feature type="domain" description="DUF2207" evidence="4">
    <location>
        <begin position="27"/>
        <end position="218"/>
    </location>
</feature>
<keyword evidence="2" id="KW-1133">Transmembrane helix</keyword>